<reference evidence="4 5" key="1">
    <citation type="submission" date="2019-02" db="EMBL/GenBank/DDBJ databases">
        <title>Deep-cultivation of Planctomycetes and their phenomic and genomic characterization uncovers novel biology.</title>
        <authorList>
            <person name="Wiegand S."/>
            <person name="Jogler M."/>
            <person name="Boedeker C."/>
            <person name="Pinto D."/>
            <person name="Vollmers J."/>
            <person name="Rivas-Marin E."/>
            <person name="Kohn T."/>
            <person name="Peeters S.H."/>
            <person name="Heuer A."/>
            <person name="Rast P."/>
            <person name="Oberbeckmann S."/>
            <person name="Bunk B."/>
            <person name="Jeske O."/>
            <person name="Meyerdierks A."/>
            <person name="Storesund J.E."/>
            <person name="Kallscheuer N."/>
            <person name="Luecker S."/>
            <person name="Lage O.M."/>
            <person name="Pohl T."/>
            <person name="Merkel B.J."/>
            <person name="Hornburger P."/>
            <person name="Mueller R.-W."/>
            <person name="Bruemmer F."/>
            <person name="Labrenz M."/>
            <person name="Spormann A.M."/>
            <person name="Op Den Camp H."/>
            <person name="Overmann J."/>
            <person name="Amann R."/>
            <person name="Jetten M.S.M."/>
            <person name="Mascher T."/>
            <person name="Medema M.H."/>
            <person name="Devos D.P."/>
            <person name="Kaster A.-K."/>
            <person name="Ovreas L."/>
            <person name="Rohde M."/>
            <person name="Galperin M.Y."/>
            <person name="Jogler C."/>
        </authorList>
    </citation>
    <scope>NUCLEOTIDE SEQUENCE [LARGE SCALE GENOMIC DNA]</scope>
    <source>
        <strain evidence="4 5">Pla108</strain>
    </source>
</reference>
<dbReference type="InterPro" id="IPR054363">
    <property type="entry name" value="GH95_cat"/>
</dbReference>
<dbReference type="PANTHER" id="PTHR31084:SF0">
    <property type="entry name" value="ALPHA-L-FUCOSIDASE 2"/>
    <property type="match status" value="1"/>
</dbReference>
<feature type="domain" description="Glycosyl hydrolase family 95 catalytic" evidence="3">
    <location>
        <begin position="297"/>
        <end position="708"/>
    </location>
</feature>
<sequence>MAGALAIAFFAAVLPAEAEEGRVLRFDAPAERFTESCVLGNGRLGAMVFGGVADERIVLNESGMWSGSPQDADRPNASDSLPEIRRLLLAGENRAAEALVNRTFTCAGAGSGLGHGKSVPYGCYQTLGDLRIHVRHDEEAIDGYGRELKLAEAVATVEYEIGGIRFRRETFVSAPDEAIVVRFTADQPGKVSLAAELKRPERATVVAHGADMLEMHGQLEDGRGGDQGVRYAARLAAVASDGRVAVIADKLTVRDADEVVLLVTSATDIQSFASRRIADARTAAADELAKARGRTHQELLDRHLAAHRARFGRVTLRVDDGSAPTGDAPLAQRLDPVTPANADLVATLFDYGRYLLIGSSRPDGFPANLQGIWAEKLDTPWNADWHANVNIQMNYWPADPCALGDLFEPFVALVESLVEPGHRTAKAYYDSRGWVAHLLLNPWGFTSPGESASWGSTPTCSAWMCQGVWDHYLFTGDKQYLARIYPMLRGSAAFYADMLIEEPEHGWLVTAPSNSPENAFLDDQGKSVHTAMGPAMDQQLLRYLFDAVIVSAELLGNDDPLVAELADKRDRLAPTQIGADGRVMEWLRERQEADPTHRHVSHLWGLYPGFEIDRYETPDFAEAARRSLEGRGDGGTGWAIAYKACLWARLGDGDHTLRLLQRLLRPTNAKGIEYERWAGGVYPNLLVAHPPFQIDGNFGATAAVAEMLVQSKYDLPDGESATSLTLLPALPTSWREGEVKGLRARGGVEVDLAWTEGRLKSATLTSHWAPAANVRIGDRLVTVALPLGVPTTVPMD</sequence>
<dbReference type="GO" id="GO:0004560">
    <property type="term" value="F:alpha-L-fucosidase activity"/>
    <property type="evidence" value="ECO:0007669"/>
    <property type="project" value="InterPro"/>
</dbReference>
<dbReference type="Pfam" id="PF14498">
    <property type="entry name" value="Glyco_hyd_65N_2"/>
    <property type="match status" value="1"/>
</dbReference>
<dbReference type="InterPro" id="IPR049053">
    <property type="entry name" value="AFCA-like_C"/>
</dbReference>
<dbReference type="GO" id="GO:0005975">
    <property type="term" value="P:carbohydrate metabolic process"/>
    <property type="evidence" value="ECO:0007669"/>
    <property type="project" value="InterPro"/>
</dbReference>
<dbReference type="Proteomes" id="UP000317421">
    <property type="component" value="Unassembled WGS sequence"/>
</dbReference>
<evidence type="ECO:0000313" key="5">
    <source>
        <dbReference type="Proteomes" id="UP000317421"/>
    </source>
</evidence>
<dbReference type="EMBL" id="SJPR01000002">
    <property type="protein sequence ID" value="TWT97669.1"/>
    <property type="molecule type" value="Genomic_DNA"/>
</dbReference>
<evidence type="ECO:0000259" key="1">
    <source>
        <dbReference type="Pfam" id="PF14498"/>
    </source>
</evidence>
<dbReference type="PIRSF" id="PIRSF007663">
    <property type="entry name" value="UCP007663"/>
    <property type="match status" value="1"/>
</dbReference>
<feature type="domain" description="Glycosyl hydrolase family 95 N-terminal" evidence="1">
    <location>
        <begin position="24"/>
        <end position="269"/>
    </location>
</feature>
<evidence type="ECO:0000259" key="3">
    <source>
        <dbReference type="Pfam" id="PF22124"/>
    </source>
</evidence>
<evidence type="ECO:0000259" key="2">
    <source>
        <dbReference type="Pfam" id="PF21307"/>
    </source>
</evidence>
<organism evidence="4 5">
    <name type="scientific">Botrimarina colliarenosi</name>
    <dbReference type="NCBI Taxonomy" id="2528001"/>
    <lineage>
        <taxon>Bacteria</taxon>
        <taxon>Pseudomonadati</taxon>
        <taxon>Planctomycetota</taxon>
        <taxon>Planctomycetia</taxon>
        <taxon>Pirellulales</taxon>
        <taxon>Lacipirellulaceae</taxon>
        <taxon>Botrimarina</taxon>
    </lineage>
</organism>
<dbReference type="InterPro" id="IPR008928">
    <property type="entry name" value="6-hairpin_glycosidase_sf"/>
</dbReference>
<dbReference type="Pfam" id="PF22124">
    <property type="entry name" value="Glyco_hydro_95_cat"/>
    <property type="match status" value="1"/>
</dbReference>
<dbReference type="InterPro" id="IPR016518">
    <property type="entry name" value="Alpha-L-fucosidase"/>
</dbReference>
<protein>
    <submittedName>
        <fullName evidence="4">Uncharacterized protein</fullName>
    </submittedName>
</protein>
<dbReference type="Gene3D" id="1.50.10.10">
    <property type="match status" value="1"/>
</dbReference>
<dbReference type="InterPro" id="IPR027414">
    <property type="entry name" value="GH95_N_dom"/>
</dbReference>
<dbReference type="AlphaFoldDB" id="A0A5C6ADH7"/>
<dbReference type="Pfam" id="PF21307">
    <property type="entry name" value="Glyco_hydro_95_C"/>
    <property type="match status" value="1"/>
</dbReference>
<proteinExistence type="predicted"/>
<keyword evidence="5" id="KW-1185">Reference proteome</keyword>
<comment type="caution">
    <text evidence="4">The sequence shown here is derived from an EMBL/GenBank/DDBJ whole genome shotgun (WGS) entry which is preliminary data.</text>
</comment>
<gene>
    <name evidence="4" type="ORF">Pla108_18210</name>
</gene>
<dbReference type="SUPFAM" id="SSF48208">
    <property type="entry name" value="Six-hairpin glycosidases"/>
    <property type="match status" value="1"/>
</dbReference>
<dbReference type="InterPro" id="IPR012341">
    <property type="entry name" value="6hp_glycosidase-like_sf"/>
</dbReference>
<accession>A0A5C6ADH7</accession>
<name>A0A5C6ADH7_9BACT</name>
<feature type="domain" description="Alpha fucosidase A-like C-terminal" evidence="2">
    <location>
        <begin position="723"/>
        <end position="778"/>
    </location>
</feature>
<evidence type="ECO:0000313" key="4">
    <source>
        <dbReference type="EMBL" id="TWT97669.1"/>
    </source>
</evidence>
<dbReference type="PANTHER" id="PTHR31084">
    <property type="entry name" value="ALPHA-L-FUCOSIDASE 2"/>
    <property type="match status" value="1"/>
</dbReference>